<evidence type="ECO:0000256" key="13">
    <source>
        <dbReference type="SAM" id="MobiDB-lite"/>
    </source>
</evidence>
<feature type="transmembrane region" description="Helical" evidence="14">
    <location>
        <begin position="2814"/>
        <end position="2838"/>
    </location>
</feature>
<keyword evidence="4" id="KW-0272">Extracellular matrix</keyword>
<keyword evidence="7" id="KW-0677">Repeat</keyword>
<evidence type="ECO:0000256" key="4">
    <source>
        <dbReference type="ARBA" id="ARBA00022530"/>
    </source>
</evidence>
<dbReference type="Gene3D" id="3.40.50.410">
    <property type="entry name" value="von Willebrand factor, type A domain"/>
    <property type="match status" value="3"/>
</dbReference>
<dbReference type="InterPro" id="IPR001007">
    <property type="entry name" value="VWF_dom"/>
</dbReference>
<evidence type="ECO:0000259" key="17">
    <source>
        <dbReference type="PROSITE" id="PS50234"/>
    </source>
</evidence>
<comment type="subcellular location">
    <subcellularLocation>
        <location evidence="1">Secreted</location>
        <location evidence="1">Extracellular space</location>
        <location evidence="1">Extracellular matrix</location>
    </subcellularLocation>
</comment>
<dbReference type="SMART" id="SM00214">
    <property type="entry name" value="VWC"/>
    <property type="match status" value="4"/>
</dbReference>
<feature type="domain" description="VWFA" evidence="17">
    <location>
        <begin position="1278"/>
        <end position="1454"/>
    </location>
</feature>
<dbReference type="Pfam" id="PF01826">
    <property type="entry name" value="TIL"/>
    <property type="match status" value="2"/>
</dbReference>
<dbReference type="InterPro" id="IPR002919">
    <property type="entry name" value="TIL_dom"/>
</dbReference>
<evidence type="ECO:0000256" key="1">
    <source>
        <dbReference type="ARBA" id="ARBA00004498"/>
    </source>
</evidence>
<dbReference type="PROSITE" id="PS51233">
    <property type="entry name" value="VWFD"/>
    <property type="match status" value="4"/>
</dbReference>
<dbReference type="InterPro" id="IPR036465">
    <property type="entry name" value="vWFA_dom_sf"/>
</dbReference>
<dbReference type="CDD" id="cd19941">
    <property type="entry name" value="TIL"/>
    <property type="match status" value="3"/>
</dbReference>
<dbReference type="FunFam" id="2.10.25.10:FF:000055">
    <property type="entry name" value="alpha-tectorin isoform X1"/>
    <property type="match status" value="1"/>
</dbReference>
<feature type="domain" description="VWFD" evidence="18">
    <location>
        <begin position="870"/>
        <end position="1038"/>
    </location>
</feature>
<accession>A0A3M0JPG4</accession>
<dbReference type="PANTHER" id="PTHR11339:SF361">
    <property type="entry name" value="VON WILLEBRAND FACTOR"/>
    <property type="match status" value="1"/>
</dbReference>
<keyword evidence="14" id="KW-0472">Membrane</keyword>
<feature type="domain" description="VWFD" evidence="18">
    <location>
        <begin position="391"/>
        <end position="565"/>
    </location>
</feature>
<feature type="domain" description="VWFA" evidence="17">
    <location>
        <begin position="1499"/>
        <end position="1681"/>
    </location>
</feature>
<dbReference type="GO" id="GO:0031589">
    <property type="term" value="P:cell-substrate adhesion"/>
    <property type="evidence" value="ECO:0007669"/>
    <property type="project" value="TreeGrafter"/>
</dbReference>
<feature type="signal peptide" evidence="15">
    <location>
        <begin position="1"/>
        <end position="16"/>
    </location>
</feature>
<dbReference type="SMART" id="SM00216">
    <property type="entry name" value="VWD"/>
    <property type="match status" value="4"/>
</dbReference>
<evidence type="ECO:0000256" key="9">
    <source>
        <dbReference type="ARBA" id="ARBA00023084"/>
    </source>
</evidence>
<feature type="domain" description="VWFC" evidence="16">
    <location>
        <begin position="2267"/>
        <end position="2333"/>
    </location>
</feature>
<feature type="transmembrane region" description="Helical" evidence="14">
    <location>
        <begin position="2891"/>
        <end position="2907"/>
    </location>
</feature>
<dbReference type="CDD" id="cd01450">
    <property type="entry name" value="vWFA_subfamily_ECM"/>
    <property type="match status" value="3"/>
</dbReference>
<feature type="transmembrane region" description="Helical" evidence="14">
    <location>
        <begin position="3380"/>
        <end position="3405"/>
    </location>
</feature>
<keyword evidence="11" id="KW-0325">Glycoprotein</keyword>
<evidence type="ECO:0000256" key="8">
    <source>
        <dbReference type="ARBA" id="ARBA00022889"/>
    </source>
</evidence>
<evidence type="ECO:0000256" key="15">
    <source>
        <dbReference type="SAM" id="SignalP"/>
    </source>
</evidence>
<dbReference type="SMART" id="SM00832">
    <property type="entry name" value="C8"/>
    <property type="match status" value="4"/>
</dbReference>
<evidence type="ECO:0000256" key="2">
    <source>
        <dbReference type="ARBA" id="ARBA00016619"/>
    </source>
</evidence>
<gene>
    <name evidence="19" type="ORF">DUI87_20111</name>
</gene>
<feature type="domain" description="VWFD" evidence="18">
    <location>
        <begin position="1948"/>
        <end position="2123"/>
    </location>
</feature>
<keyword evidence="8" id="KW-0130">Cell adhesion</keyword>
<dbReference type="SMART" id="SM00327">
    <property type="entry name" value="VWA"/>
    <property type="match status" value="3"/>
</dbReference>
<dbReference type="InterPro" id="IPR014853">
    <property type="entry name" value="VWF/SSPO/ZAN-like_Cys-rich_dom"/>
</dbReference>
<keyword evidence="10" id="KW-1015">Disulfide bond</keyword>
<dbReference type="SUPFAM" id="SSF57603">
    <property type="entry name" value="FnI-like domain"/>
    <property type="match status" value="1"/>
</dbReference>
<dbReference type="GO" id="GO:0046983">
    <property type="term" value="F:protein dimerization activity"/>
    <property type="evidence" value="ECO:0007669"/>
    <property type="project" value="InterPro"/>
</dbReference>
<comment type="subunit">
    <text evidence="12">Multimeric. Interacts with F8.</text>
</comment>
<dbReference type="SUPFAM" id="SSF53300">
    <property type="entry name" value="vWA-like"/>
    <property type="match status" value="3"/>
</dbReference>
<dbReference type="OrthoDB" id="6262482at2759"/>
<evidence type="ECO:0000313" key="19">
    <source>
        <dbReference type="EMBL" id="RMC02918.1"/>
    </source>
</evidence>
<feature type="region of interest" description="Disordered" evidence="13">
    <location>
        <begin position="2541"/>
        <end position="2582"/>
    </location>
</feature>
<dbReference type="Pfam" id="PF00092">
    <property type="entry name" value="VWA"/>
    <property type="match status" value="3"/>
</dbReference>
<feature type="compositionally biased region" description="Basic residues" evidence="13">
    <location>
        <begin position="3454"/>
        <end position="3463"/>
    </location>
</feature>
<dbReference type="Pfam" id="PF08742">
    <property type="entry name" value="C8"/>
    <property type="match status" value="4"/>
</dbReference>
<evidence type="ECO:0000259" key="18">
    <source>
        <dbReference type="PROSITE" id="PS51233"/>
    </source>
</evidence>
<dbReference type="PROSITE" id="PS01208">
    <property type="entry name" value="VWFC_1"/>
    <property type="match status" value="1"/>
</dbReference>
<keyword evidence="15" id="KW-0732">Signal</keyword>
<dbReference type="Gene3D" id="2.10.25.10">
    <property type="entry name" value="Laminin"/>
    <property type="match status" value="3"/>
</dbReference>
<dbReference type="InterPro" id="IPR049452">
    <property type="entry name" value="Anoctamin_TM"/>
</dbReference>
<dbReference type="Pfam" id="PF23244">
    <property type="entry name" value="VWF"/>
    <property type="match status" value="1"/>
</dbReference>
<feature type="domain" description="VWFD" evidence="18">
    <location>
        <begin position="31"/>
        <end position="199"/>
    </location>
</feature>
<dbReference type="InterPro" id="IPR050780">
    <property type="entry name" value="Mucin_vWF_Thrombospondin_sf"/>
</dbReference>
<keyword evidence="14" id="KW-0812">Transmembrane</keyword>
<dbReference type="SUPFAM" id="SSF57567">
    <property type="entry name" value="Serine protease inhibitors"/>
    <property type="match status" value="3"/>
</dbReference>
<feature type="domain" description="VWFA" evidence="17">
    <location>
        <begin position="1690"/>
        <end position="1871"/>
    </location>
</feature>
<evidence type="ECO:0000256" key="5">
    <source>
        <dbReference type="ARBA" id="ARBA00022685"/>
    </source>
</evidence>
<evidence type="ECO:0000313" key="20">
    <source>
        <dbReference type="Proteomes" id="UP000269221"/>
    </source>
</evidence>
<dbReference type="InterPro" id="IPR036084">
    <property type="entry name" value="Ser_inhib-like_sf"/>
</dbReference>
<evidence type="ECO:0000256" key="3">
    <source>
        <dbReference type="ARBA" id="ARBA00022525"/>
    </source>
</evidence>
<feature type="region of interest" description="Disordered" evidence="13">
    <location>
        <begin position="3454"/>
        <end position="3488"/>
    </location>
</feature>
<dbReference type="GO" id="GO:0031012">
    <property type="term" value="C:extracellular matrix"/>
    <property type="evidence" value="ECO:0007669"/>
    <property type="project" value="TreeGrafter"/>
</dbReference>
<dbReference type="GO" id="GO:0005615">
    <property type="term" value="C:extracellular space"/>
    <property type="evidence" value="ECO:0007669"/>
    <property type="project" value="TreeGrafter"/>
</dbReference>
<feature type="transmembrane region" description="Helical" evidence="14">
    <location>
        <begin position="3103"/>
        <end position="3124"/>
    </location>
</feature>
<keyword evidence="6" id="KW-0356">Hemostasis</keyword>
<feature type="compositionally biased region" description="Polar residues" evidence="13">
    <location>
        <begin position="3465"/>
        <end position="3488"/>
    </location>
</feature>
<proteinExistence type="predicted"/>
<comment type="caution">
    <text evidence="19">The sequence shown here is derived from an EMBL/GenBank/DDBJ whole genome shotgun (WGS) entry which is preliminary data.</text>
</comment>
<feature type="transmembrane region" description="Helical" evidence="14">
    <location>
        <begin position="3017"/>
        <end position="3036"/>
    </location>
</feature>
<protein>
    <recommendedName>
        <fullName evidence="2">von Willebrand factor</fullName>
    </recommendedName>
</protein>
<keyword evidence="9" id="KW-0094">Blood coagulation</keyword>
<evidence type="ECO:0000256" key="6">
    <source>
        <dbReference type="ARBA" id="ARBA00022696"/>
    </source>
</evidence>
<feature type="chain" id="PRO_5018069156" description="von Willebrand factor" evidence="15">
    <location>
        <begin position="17"/>
        <end position="3488"/>
    </location>
</feature>
<dbReference type="Pfam" id="PF00093">
    <property type="entry name" value="VWC"/>
    <property type="match status" value="1"/>
</dbReference>
<dbReference type="EMBL" id="QRBI01000131">
    <property type="protein sequence ID" value="RMC02918.1"/>
    <property type="molecule type" value="Genomic_DNA"/>
</dbReference>
<dbReference type="Pfam" id="PF00094">
    <property type="entry name" value="VWD"/>
    <property type="match status" value="4"/>
</dbReference>
<name>A0A3M0JPG4_HIRRU</name>
<dbReference type="PANTHER" id="PTHR11339">
    <property type="entry name" value="EXTRACELLULAR MATRIX GLYCOPROTEIN RELATED"/>
    <property type="match status" value="1"/>
</dbReference>
<dbReference type="InterPro" id="IPR002035">
    <property type="entry name" value="VWF_A"/>
</dbReference>
<dbReference type="PRINTS" id="PR00453">
    <property type="entry name" value="VWFADOMAIN"/>
</dbReference>
<feature type="transmembrane region" description="Helical" evidence="14">
    <location>
        <begin position="3281"/>
        <end position="3305"/>
    </location>
</feature>
<evidence type="ECO:0000256" key="7">
    <source>
        <dbReference type="ARBA" id="ARBA00022737"/>
    </source>
</evidence>
<evidence type="ECO:0000259" key="16">
    <source>
        <dbReference type="PROSITE" id="PS50184"/>
    </source>
</evidence>
<dbReference type="GO" id="GO:0007596">
    <property type="term" value="P:blood coagulation"/>
    <property type="evidence" value="ECO:0007669"/>
    <property type="project" value="TreeGrafter"/>
</dbReference>
<keyword evidence="5" id="KW-0165">Cleavage on pair of basic residues</keyword>
<dbReference type="InterPro" id="IPR001846">
    <property type="entry name" value="VWF_type-D"/>
</dbReference>
<organism evidence="19 20">
    <name type="scientific">Hirundo rustica rustica</name>
    <dbReference type="NCBI Taxonomy" id="333673"/>
    <lineage>
        <taxon>Eukaryota</taxon>
        <taxon>Metazoa</taxon>
        <taxon>Chordata</taxon>
        <taxon>Craniata</taxon>
        <taxon>Vertebrata</taxon>
        <taxon>Euteleostomi</taxon>
        <taxon>Archelosauria</taxon>
        <taxon>Archosauria</taxon>
        <taxon>Dinosauria</taxon>
        <taxon>Saurischia</taxon>
        <taxon>Theropoda</taxon>
        <taxon>Coelurosauria</taxon>
        <taxon>Aves</taxon>
        <taxon>Neognathae</taxon>
        <taxon>Neoaves</taxon>
        <taxon>Telluraves</taxon>
        <taxon>Australaves</taxon>
        <taxon>Passeriformes</taxon>
        <taxon>Sylvioidea</taxon>
        <taxon>Hirundinidae</taxon>
        <taxon>Hirundo</taxon>
    </lineage>
</organism>
<dbReference type="STRING" id="333673.A0A3M0JPG4"/>
<dbReference type="FunFam" id="2.10.25.10:FF:000674">
    <property type="entry name" value="Mucin-2"/>
    <property type="match status" value="1"/>
</dbReference>
<dbReference type="Pfam" id="PF16178">
    <property type="entry name" value="Anoct_dimer"/>
    <property type="match status" value="1"/>
</dbReference>
<evidence type="ECO:0000256" key="12">
    <source>
        <dbReference type="ARBA" id="ARBA00025858"/>
    </source>
</evidence>
<keyword evidence="20" id="KW-1185">Reference proteome</keyword>
<dbReference type="InterPro" id="IPR032394">
    <property type="entry name" value="Anoct_dimer"/>
</dbReference>
<feature type="transmembrane region" description="Helical" evidence="14">
    <location>
        <begin position="2973"/>
        <end position="2997"/>
    </location>
</feature>
<evidence type="ECO:0000256" key="11">
    <source>
        <dbReference type="ARBA" id="ARBA00023180"/>
    </source>
</evidence>
<feature type="transmembrane region" description="Helical" evidence="14">
    <location>
        <begin position="3230"/>
        <end position="3253"/>
    </location>
</feature>
<sequence>MFLLTVLQMNLLLATAITELSGASLQESSVARCSLFGNDHIKTFDGSLYNFAGDCSYLLAGDCHKHSFTLLGDYQDGDKIGFSVYLGEYFSIRLSLDGVVMQEDKRVSIPFASNGIFIEKEAGYYKISSDEHGFVVKIDASGNIQILLQEKHYNKTCGLCGNFNKFLEDDFRTREGTLVGNSYDFANSWALHSENKRCKRVQTPSNTCNISSDMAEKGVLETCQLLSTSLTFSRCHHRVDPEPYVSLCERDICACPQGVDCHCPAFLEYARSCAHEGVILEGWPEESSCRDDDDDEGPRCPVGMEYKECVSPCAKTCQSLNINEVCHGQCVDGCSCPEGLLLDGEHCIESSDCSCIHSGKHYPPGFTISQDCNSCICRRGTWICSNGECPGECSVTGQSHFKSFDNKYFTFSGICQYLFAKDCVENSFSVIIETVQCADDPDAVCTRSASVRIRDMDNGIIKMKHGGGVSLNGQDIQIPLLQGALRVQRVVRSSVRLTYREDLQIDWDGHGQLLVKVSPVYSERMCGLCGNYDGNQGDDFLTPSGMVESLLEDFGNSWKLNADCQDLLKQDSDPCNLNPHLAKYAEDSCSVLMSPAFEPCHHEVSPTPYVKNCRFDVCSCSSGKDCLCSAIANYAAACARKNILVQWRQPDFCPMACPEGQVYQQCGTPCNQTCRSLSYPEENCEQLCLEGCYCPPGHYLDEHEQCVPKSQCSCYYDGEIFQPEDVFSDHYSMCYCENGFMHCSTNRAPGAFLADVFAEERPSPRIKRSLTCRFPMEKIICPADNPRAEGVECTKTCQNYDLECISHGCISGCLCPKGMVRHENKCVAPERCPCFHNGREYSKGETVTKDCNTCVCQGRKWECTKNLCDGTCTAIGTAHYLTFDGLKYKFPGNCQYVLAQDFCKGDSGTFQILVSNEGCGFTGEKCTKRIIIIYEGGEIELFNGNVNIRVPPKGEDDNLDVIKSGRYYIVLLGKSISVTWDLAMGVSIILKGNFKDQVCGLCGNFDGIQNNDLTSSNEHLEVDPVDFGNSWKVNSRCADVVKPSLEQTLMSPLCGGNIVKQVMVETSCSILSGSVFEECRKLVNPEPYIDICLYDTCACESVGDCACFCDTVAAYAHACAQKGVAVHWRSPTLCRSLMCFHHNSLPPEEEGGWASWFGFVKWAQCVEGMKWCPEEEDESWPAGMLLRVPSWHPATRTIPTTLNYSNNYLVEKGKKKHTGNMGQGEKRDEGKQISLCEGKNLTCVDCEPMDNTLTLTTPIPEEDIELPASAYSCSKMMDLAFLIDGSNKLSEEDFEQLKIFIIGVMKKLHISQKKIRVSVLVYRAGPTIYLNLKDIKTKSQMRRIVQNIKYTGDKEASVYEVFKYTALHVFGKAERTNAAKIAVIFIASRSQKKIRDMLGFLKDRDITVMPVGIGPHINVEQVKFMAKMFPGSRAFLVSNVLELMDHRDFLIDDLCDLGPEESLLLPATSAPTMSSVIFPPLGLTAPPLPSEKSSPNRLDIAFIVEGSDNVGEENFNKVKKFIENVVTEMNVGQENIHVTVMQYSETVSLEYSFRETQSKEKIIEKVRSIPYQGGRATNTGNALDYISKHTFTSVNGGRQDVPHLVYMVSSSPSTDVITRPPRSINVIPIGITPSANIQELRKISQPNDPIILNSYNRLIEEAPELVLQSCCSRGVRFWTEITELCNKPMDIIFLLDGSSNVGASEFEAMKNFVRAFIESVVVGNSSVHVSVLQYARENNLEISWNMPQETDRLVEMVQSIQQREQGPTRLGNAIDFVVQNAMSESHGGRPSASKVAIIIVSGSSQDAVEAAALSARVNRVSLFPIAVGNRYDEGQLRTLAGPSAANRMMTLQNFEDLSTMITLNSEFIRKVCMDPVRECIDEDGNRKKPGDKWTLPDQCHTVTCFPGDYTVLESHHINCERMPKPVCHSNLPAVKVEETCGCRWMCPCVCIGSSSQHIVTFDGLNFKLTGNCSYTLFQDLQHDVEVLLHEGPCRAALRMNCMDSIEVKHRGVAVQLFSDMTVTVNGERVLIPYSSSLFEITAYGEIMHEIKFSLLGHNLTFTPRNNEFILRLNSKSFSSGKGLCGLCDQNHANDLALRNGSVTADSSLFIQDWTVTEPGKVCESRREDRCSERVPGHCHLLLSDRFEECHRIITPNMFYEACMESSCYEEEACEMITSYAHICREYGVCVDWRTPELCHQVYCTSGIADLVTGWSPTKLNVMKEVFLGKLLTGKIPGWREIKLSSVVRVKSLDYAGGLASAALSTSVVCVHNNIVYPVGTTWEDGCKECSCTSVRDDVTGLQMTECRDKECDTFCSRGYKYTVPEGECCGRCQKTACEELHFWPRGDEDPPLHEDTPVILILYNLSMLCKLIVMVGTEWRSPWNRCVVNECVRVNNEVFVQQKNVSCSQMDVPDCPEGTELRCDQVIDCCPSCRCAPLNGCPLNGTVIGGRIAKIGNTCCDTCVEVECHPVSTRLQYGNINGCVAEKEVPISHCEIINNYVEGTPREVRDKASQSGLHFKDSKRKVDYVLAYHYRRRLARHEPGAASPEPRRGSASVALVSNGGTGKGRAEPQQQQQDDGQRALREWPGLPGLEAVEISPLDALEEERRLQREEYEHNLLEAGLEIEKDPENKSQGLSFVRVHAPWQVLSREAELLKIKMPTKKMYEITEEKGILKRLNEIWCKLTEPLQPQVPQQENTKMKTLSYPFSREKIYLYNIKDRDTFFDNATRSRIVREILKRTSTKARNSMGIDTLIANSVYDAAYPLHDGEYEGQNDDMNERKLLYQEWARYGVFYKFQPIDLIRKYFGEKIGLYFAWLGLYTEFLIPSSVVGIIVFLYGCITIESDIPSKEMCDQHNAFTMCPLCDKFCDYWNLSSACATARASHLFDNPATVFFSIFMALWATMFLEQWKRLQMRLSYFWDLTGLEEEEEHPRPEYENKLLQKKLKNKNITTEKSNENEKEKLTWSDRMPGYAANFGLILFMIMLTFSAVFGVIVYRITTAAALSFSTNETTRSNVRVTVAATAVIINLVVVLILDEIYGAVAKWLTEIGKTALLHSLLILVLTRGGARRVQEGNFLLDRASENIQACEEIPKTEKTFEERVILKTFLLKFLNSYASIFYVAFFKGRFVGRPGRYVYMFEGYRMEECAPGGCLMELCIQLSIIMLGKQLIQNNLFEIGIPKLKKLFRKLKDERTALKEMDTNKSKDPQQWDLDYILEPFTGLTPEYMEMIIQFGFVTLFVASFPLAPVFALLNNIIEVRLDAKKFVTELRRPDTVREKDIGIWYNILSVIGKLSVIINAFVIAVTSDFIPRLMYQYAYSQNGTMHGFINHTLSYFNVSQFKAGTQPENSLFAQEVSFCRFKDYREPPWSPHQYEFSKQYWAVLSARLAFVILFQNLVMLLSVLVDWMIPDIPKDISEQIKKEKRVLVDFFLKEEHEKLKLIESFIARDKRKCRNGTKSKRTRAASFSQGHRSPKGSFTSFSSQHTVV</sequence>
<dbReference type="Pfam" id="PF04547">
    <property type="entry name" value="Anoctamin"/>
    <property type="match status" value="2"/>
</dbReference>
<dbReference type="Proteomes" id="UP000269221">
    <property type="component" value="Unassembled WGS sequence"/>
</dbReference>
<reference evidence="19 20" key="1">
    <citation type="submission" date="2018-07" db="EMBL/GenBank/DDBJ databases">
        <title>A high quality draft genome assembly of the barn swallow (H. rustica rustica).</title>
        <authorList>
            <person name="Formenti G."/>
            <person name="Chiara M."/>
            <person name="Poveda L."/>
            <person name="Francoijs K.-J."/>
            <person name="Bonisoli-Alquati A."/>
            <person name="Canova L."/>
            <person name="Gianfranceschi L."/>
            <person name="Horner D.S."/>
            <person name="Saino N."/>
        </authorList>
    </citation>
    <scope>NUCLEOTIDE SEQUENCE [LARGE SCALE GENOMIC DNA]</scope>
    <source>
        <strain evidence="19">Chelidonia</strain>
        <tissue evidence="19">Blood</tissue>
    </source>
</reference>
<keyword evidence="14" id="KW-1133">Transmembrane helix</keyword>
<dbReference type="PROSITE" id="PS50234">
    <property type="entry name" value="VWFA"/>
    <property type="match status" value="3"/>
</dbReference>
<keyword evidence="3" id="KW-0964">Secreted</keyword>
<dbReference type="SMART" id="SM00215">
    <property type="entry name" value="VWC_out"/>
    <property type="match status" value="2"/>
</dbReference>
<evidence type="ECO:0000256" key="10">
    <source>
        <dbReference type="ARBA" id="ARBA00023157"/>
    </source>
</evidence>
<dbReference type="PROSITE" id="PS50184">
    <property type="entry name" value="VWFC_2"/>
    <property type="match status" value="1"/>
</dbReference>
<evidence type="ECO:0000256" key="14">
    <source>
        <dbReference type="SAM" id="Phobius"/>
    </source>
</evidence>